<organism evidence="1 2">
    <name type="scientific">Paramagnetospirillum magneticum (strain ATCC 700264 / AMB-1)</name>
    <name type="common">Magnetospirillum magneticum</name>
    <dbReference type="NCBI Taxonomy" id="342108"/>
    <lineage>
        <taxon>Bacteria</taxon>
        <taxon>Pseudomonadati</taxon>
        <taxon>Pseudomonadota</taxon>
        <taxon>Alphaproteobacteria</taxon>
        <taxon>Rhodospirillales</taxon>
        <taxon>Magnetospirillaceae</taxon>
        <taxon>Paramagnetospirillum</taxon>
    </lineage>
</organism>
<gene>
    <name evidence="1" type="ordered locus">amb1501</name>
</gene>
<dbReference type="RefSeq" id="WP_011383911.1">
    <property type="nucleotide sequence ID" value="NC_007626.1"/>
</dbReference>
<dbReference type="AlphaFoldDB" id="Q2W770"/>
<protein>
    <submittedName>
        <fullName evidence="1">Uncharacterized protein</fullName>
    </submittedName>
</protein>
<dbReference type="KEGG" id="mag:amb1501"/>
<accession>Q2W770</accession>
<proteinExistence type="predicted"/>
<dbReference type="STRING" id="342108.amb1501"/>
<sequence>MSTRRPAAAATDHLFRYRGIVVTFRATALGGGVRVEVIGLDPVAIDEASARLARACAETAAEVRHLSPGEQCRRLEVTGASASAVRAKFAPVAAELEGGLA</sequence>
<evidence type="ECO:0000313" key="2">
    <source>
        <dbReference type="Proteomes" id="UP000007058"/>
    </source>
</evidence>
<name>Q2W770_PARM1</name>
<dbReference type="Proteomes" id="UP000007058">
    <property type="component" value="Chromosome"/>
</dbReference>
<reference evidence="1 2" key="1">
    <citation type="journal article" date="2005" name="DNA Res.">
        <title>Complete genome sequence of the facultative anaerobic magnetotactic bacterium Magnetospirillum sp. strain AMB-1.</title>
        <authorList>
            <person name="Matsunaga T."/>
            <person name="Okamura Y."/>
            <person name="Fukuda Y."/>
            <person name="Wahyudi A.T."/>
            <person name="Murase Y."/>
            <person name="Takeyama H."/>
        </authorList>
    </citation>
    <scope>NUCLEOTIDE SEQUENCE [LARGE SCALE GENOMIC DNA]</scope>
    <source>
        <strain evidence="2">ATCC 700264 / AMB-1</strain>
    </source>
</reference>
<keyword evidence="2" id="KW-1185">Reference proteome</keyword>
<dbReference type="EMBL" id="AP007255">
    <property type="protein sequence ID" value="BAE50305.1"/>
    <property type="molecule type" value="Genomic_DNA"/>
</dbReference>
<evidence type="ECO:0000313" key="1">
    <source>
        <dbReference type="EMBL" id="BAE50305.1"/>
    </source>
</evidence>
<dbReference type="HOGENOM" id="CLU_2288104_0_0_5"/>